<feature type="compositionally biased region" description="Polar residues" evidence="1">
    <location>
        <begin position="1213"/>
        <end position="1226"/>
    </location>
</feature>
<dbReference type="PANTHER" id="PTHR24216:SF65">
    <property type="entry name" value="PAXILLIN-LIKE PROTEIN 1"/>
    <property type="match status" value="1"/>
</dbReference>
<protein>
    <recommendedName>
        <fullName evidence="4">Telomere-associated protein Rif1 N-terminal domain-containing protein</fullName>
    </recommendedName>
</protein>
<evidence type="ECO:0000313" key="2">
    <source>
        <dbReference type="EMBL" id="KAJ3842783.1"/>
    </source>
</evidence>
<name>A0AA38PH08_9AGAR</name>
<gene>
    <name evidence="2" type="ORF">F5878DRAFT_576195</name>
</gene>
<feature type="compositionally biased region" description="Polar residues" evidence="1">
    <location>
        <begin position="1323"/>
        <end position="1336"/>
    </location>
</feature>
<sequence>MMGLLTPPATSHREKENLEAGPRGVMFSKEPQFHSLSTPPQGSNCSCALKNRPIKSILKPTQPLSPLPEEETREETPEPSNPVDDFNYLQTPIATIISENATLTDLTRAYSVLVARIRPHVTEQMNQFSPLFEPFRVNRDILCDRICRDVQRASEDALADEEKSETGHQLPSPTKSPKRMKRGMTAEQATYARDLCNISHSVLKFLGLIFSLPNVFPIFTQMQLTEMLSGILSIPLAPDLPTPNARKTYALSIYVIQCLRLNDAVLVPAKDRIAYALGRGIDGELGKEGKKGSASDGLKAIHDLSVYQPMTFVPAFAVLTSSILRNLLAPTLALRVQACHALGGLAQGLISIPRSTIHSRISSQVVEFLLAPSTSPKKGSPTTATQESAICRTLRTTLNAEDFVHVAQGPVWALHVLGSFIVLIGSAFKNDVRIVRTITNLLTLTMRHKKTIVRRLACVVWRSIAWSWHQLPLPSLDDGEGDVSKAERQEASQKQWALIELVLNMGVGVGTCYAIVGEELGSAERIRLERILTLMVNRSDDSRNCALRCIKQLVSLDQQEPSWDIDRLLSRTFLSGIPGVLNVDYQDLAKALQLILEDLPYVRDLRALNRDELLELDAMGLFLELWSDAIGYRNGQHNNEDLLAETWDAMLKAVTTLAEDEDDEVQSKAARHLISTLYDSLRIGPRESSKSNETRTVKREQCFDLAKNLRMIHHAWISSCDILSASVLTDYGPQLLARLVQFEDELSEIDDDVREEWAALCIDLILSSEDSSNVLLLFWTQVDTKWHWSASVRTAVWTRFVQTWKQSKLSTWEGSLNLLSIPFCSESVWDLNNDELATWETFLAYIVNKGLDYGYDCIAVLTSIAEKLQEKCNPTFISLVRIADMLMTHALDSFREITMLPESLVEFIADTLNQSYPPSPSTGFSSLWMIRSLGHLIDACPEEFALDLLESLQSSIVIWISDEQTALSDSYDDIITFYENVLMRLADAVPCTQEYMQRFASILDAIFVGGPKPQAAFDAFDTFWHTTQFSVNVPPQGWPQKVYEYIYGAPSVAYALPSPAQEPEAVEECTGSIPDTEEKGRNTPSNSSLAESVRLASPALEFPSSPSVSNHSDIEPKSPEIVFKLLLPASPILSTPPRPTQSRPSLIATSQSPSSLPHTPGGSGSTLAASLLRSPETPSRSHRYPQLAPSPIIKSSPPAGPPPASPHKRRRISNSNKENVSPSPSSAHRDNDVQYSPSRRSSERKRKLLFICDEERAPGLQHEPEQERSKKRVRIEKPVPPLTLPVSLHPSTKPVPTSLQLPEFDVTPSASSPSSSKQELLFPSTTHSSQVFNEPTITPEHDIPKSRKRTSLFLDCVEVSSPDWVLRNRTISEPRNMKTPTNRISRSMKRKTLTIGSPIRGRDAEGDLDPDFERAVLEGTWALNSEPDSDSGSDYGLSNSAQGARKQLSSDDDPHLGQVTPGHLISPVFRPLRQPGAKKMDDDEDDELPSSDDSDYSLFGSDGAVGHGRSRQLSPLREVVKRKMQRSLSGNGQVPVTNVKAKRSITMDALI</sequence>
<proteinExistence type="predicted"/>
<dbReference type="SUPFAM" id="SSF48371">
    <property type="entry name" value="ARM repeat"/>
    <property type="match status" value="1"/>
</dbReference>
<dbReference type="InterPro" id="IPR016024">
    <property type="entry name" value="ARM-type_fold"/>
</dbReference>
<evidence type="ECO:0000256" key="1">
    <source>
        <dbReference type="SAM" id="MobiDB-lite"/>
    </source>
</evidence>
<comment type="caution">
    <text evidence="2">The sequence shown here is derived from an EMBL/GenBank/DDBJ whole genome shotgun (WGS) entry which is preliminary data.</text>
</comment>
<evidence type="ECO:0000313" key="3">
    <source>
        <dbReference type="Proteomes" id="UP001163846"/>
    </source>
</evidence>
<accession>A0AA38PH08</accession>
<feature type="region of interest" description="Disordered" evidence="1">
    <location>
        <begin position="1"/>
        <end position="45"/>
    </location>
</feature>
<feature type="compositionally biased region" description="Basic and acidic residues" evidence="1">
    <location>
        <begin position="1253"/>
        <end position="1268"/>
    </location>
</feature>
<feature type="region of interest" description="Disordered" evidence="1">
    <location>
        <begin position="1423"/>
        <end position="1515"/>
    </location>
</feature>
<evidence type="ECO:0008006" key="4">
    <source>
        <dbReference type="Google" id="ProtNLM"/>
    </source>
</evidence>
<feature type="compositionally biased region" description="Polar residues" evidence="1">
    <location>
        <begin position="34"/>
        <end position="45"/>
    </location>
</feature>
<reference evidence="2" key="1">
    <citation type="submission" date="2022-08" db="EMBL/GenBank/DDBJ databases">
        <authorList>
            <consortium name="DOE Joint Genome Institute"/>
            <person name="Min B."/>
            <person name="Riley R."/>
            <person name="Sierra-Patev S."/>
            <person name="Naranjo-Ortiz M."/>
            <person name="Looney B."/>
            <person name="Konkel Z."/>
            <person name="Slot J.C."/>
            <person name="Sakamoto Y."/>
            <person name="Steenwyk J.L."/>
            <person name="Rokas A."/>
            <person name="Carro J."/>
            <person name="Camarero S."/>
            <person name="Ferreira P."/>
            <person name="Molpeceres G."/>
            <person name="Ruiz-Duenas F.J."/>
            <person name="Serrano A."/>
            <person name="Henrissat B."/>
            <person name="Drula E."/>
            <person name="Hughes K.W."/>
            <person name="Mata J.L."/>
            <person name="Ishikawa N.K."/>
            <person name="Vargas-Isla R."/>
            <person name="Ushijima S."/>
            <person name="Smith C.A."/>
            <person name="Ahrendt S."/>
            <person name="Andreopoulos W."/>
            <person name="He G."/>
            <person name="Labutti K."/>
            <person name="Lipzen A."/>
            <person name="Ng V."/>
            <person name="Sandor L."/>
            <person name="Barry K."/>
            <person name="Martinez A.T."/>
            <person name="Xiao Y."/>
            <person name="Gibbons J.G."/>
            <person name="Terashima K."/>
            <person name="Hibbett D.S."/>
            <person name="Grigoriev I.V."/>
        </authorList>
    </citation>
    <scope>NUCLEOTIDE SEQUENCE</scope>
    <source>
        <strain evidence="2">TFB9207</strain>
    </source>
</reference>
<feature type="compositionally biased region" description="Polar residues" evidence="1">
    <location>
        <begin position="1147"/>
        <end position="1157"/>
    </location>
</feature>
<feature type="region of interest" description="Disordered" evidence="1">
    <location>
        <begin position="1063"/>
        <end position="1093"/>
    </location>
</feature>
<dbReference type="PANTHER" id="PTHR24216">
    <property type="entry name" value="PAXILLIN-RELATED"/>
    <property type="match status" value="1"/>
</dbReference>
<keyword evidence="3" id="KW-1185">Reference proteome</keyword>
<feature type="compositionally biased region" description="Acidic residues" evidence="1">
    <location>
        <begin position="1482"/>
        <end position="1495"/>
    </location>
</feature>
<feature type="region of interest" description="Disordered" evidence="1">
    <location>
        <begin position="58"/>
        <end position="85"/>
    </location>
</feature>
<feature type="region of interest" description="Disordered" evidence="1">
    <location>
        <begin position="1130"/>
        <end position="1344"/>
    </location>
</feature>
<feature type="compositionally biased region" description="Basic and acidic residues" evidence="1">
    <location>
        <begin position="157"/>
        <end position="166"/>
    </location>
</feature>
<feature type="region of interest" description="Disordered" evidence="1">
    <location>
        <begin position="1372"/>
        <end position="1408"/>
    </location>
</feature>
<organism evidence="2 3">
    <name type="scientific">Lentinula raphanica</name>
    <dbReference type="NCBI Taxonomy" id="153919"/>
    <lineage>
        <taxon>Eukaryota</taxon>
        <taxon>Fungi</taxon>
        <taxon>Dikarya</taxon>
        <taxon>Basidiomycota</taxon>
        <taxon>Agaricomycotina</taxon>
        <taxon>Agaricomycetes</taxon>
        <taxon>Agaricomycetidae</taxon>
        <taxon>Agaricales</taxon>
        <taxon>Marasmiineae</taxon>
        <taxon>Omphalotaceae</taxon>
        <taxon>Lentinula</taxon>
    </lineage>
</organism>
<dbReference type="EMBL" id="MU805994">
    <property type="protein sequence ID" value="KAJ3842783.1"/>
    <property type="molecule type" value="Genomic_DNA"/>
</dbReference>
<feature type="region of interest" description="Disordered" evidence="1">
    <location>
        <begin position="157"/>
        <end position="182"/>
    </location>
</feature>
<feature type="compositionally biased region" description="Polar residues" evidence="1">
    <location>
        <begin position="1430"/>
        <end position="1442"/>
    </location>
</feature>
<dbReference type="Proteomes" id="UP001163846">
    <property type="component" value="Unassembled WGS sequence"/>
</dbReference>